<evidence type="ECO:0000313" key="3">
    <source>
        <dbReference type="Proteomes" id="UP000245207"/>
    </source>
</evidence>
<evidence type="ECO:0000259" key="1">
    <source>
        <dbReference type="Pfam" id="PF00271"/>
    </source>
</evidence>
<dbReference type="InterPro" id="IPR001650">
    <property type="entry name" value="Helicase_C-like"/>
</dbReference>
<dbReference type="AlphaFoldDB" id="A0A2U1KQC1"/>
<dbReference type="Proteomes" id="UP000245207">
    <property type="component" value="Unassembled WGS sequence"/>
</dbReference>
<proteinExistence type="predicted"/>
<accession>A0A2U1KQC1</accession>
<evidence type="ECO:0000313" key="2">
    <source>
        <dbReference type="EMBL" id="PWA38946.1"/>
    </source>
</evidence>
<dbReference type="Pfam" id="PF00271">
    <property type="entry name" value="Helicase_C"/>
    <property type="match status" value="1"/>
</dbReference>
<dbReference type="OrthoDB" id="1751241at2759"/>
<organism evidence="2 3">
    <name type="scientific">Artemisia annua</name>
    <name type="common">Sweet wormwood</name>
    <dbReference type="NCBI Taxonomy" id="35608"/>
    <lineage>
        <taxon>Eukaryota</taxon>
        <taxon>Viridiplantae</taxon>
        <taxon>Streptophyta</taxon>
        <taxon>Embryophyta</taxon>
        <taxon>Tracheophyta</taxon>
        <taxon>Spermatophyta</taxon>
        <taxon>Magnoliopsida</taxon>
        <taxon>eudicotyledons</taxon>
        <taxon>Gunneridae</taxon>
        <taxon>Pentapetalae</taxon>
        <taxon>asterids</taxon>
        <taxon>campanulids</taxon>
        <taxon>Asterales</taxon>
        <taxon>Asteraceae</taxon>
        <taxon>Asteroideae</taxon>
        <taxon>Anthemideae</taxon>
        <taxon>Artemisiinae</taxon>
        <taxon>Artemisia</taxon>
    </lineage>
</organism>
<protein>
    <recommendedName>
        <fullName evidence="1">Helicase C-terminal domain-containing protein</fullName>
    </recommendedName>
</protein>
<dbReference type="STRING" id="35608.A0A2U1KQC1"/>
<dbReference type="SUPFAM" id="SSF52540">
    <property type="entry name" value="P-loop containing nucleoside triphosphate hydrolases"/>
    <property type="match status" value="1"/>
</dbReference>
<dbReference type="EMBL" id="PKPP01015104">
    <property type="protein sequence ID" value="PWA38946.1"/>
    <property type="molecule type" value="Genomic_DNA"/>
</dbReference>
<feature type="domain" description="Helicase C-terminal" evidence="1">
    <location>
        <begin position="3"/>
        <end position="32"/>
    </location>
</feature>
<keyword evidence="3" id="KW-1185">Reference proteome</keyword>
<name>A0A2U1KQC1_ARTAN</name>
<dbReference type="Gene3D" id="3.40.50.300">
    <property type="entry name" value="P-loop containing nucleotide triphosphate hydrolases"/>
    <property type="match status" value="1"/>
</dbReference>
<dbReference type="InterPro" id="IPR027417">
    <property type="entry name" value="P-loop_NTPase"/>
</dbReference>
<comment type="caution">
    <text evidence="2">The sequence shown here is derived from an EMBL/GenBank/DDBJ whole genome shotgun (WGS) entry which is preliminary data.</text>
</comment>
<reference evidence="2 3" key="1">
    <citation type="journal article" date="2018" name="Mol. Plant">
        <title>The genome of Artemisia annua provides insight into the evolution of Asteraceae family and artemisinin biosynthesis.</title>
        <authorList>
            <person name="Shen Q."/>
            <person name="Zhang L."/>
            <person name="Liao Z."/>
            <person name="Wang S."/>
            <person name="Yan T."/>
            <person name="Shi P."/>
            <person name="Liu M."/>
            <person name="Fu X."/>
            <person name="Pan Q."/>
            <person name="Wang Y."/>
            <person name="Lv Z."/>
            <person name="Lu X."/>
            <person name="Zhang F."/>
            <person name="Jiang W."/>
            <person name="Ma Y."/>
            <person name="Chen M."/>
            <person name="Hao X."/>
            <person name="Li L."/>
            <person name="Tang Y."/>
            <person name="Lv G."/>
            <person name="Zhou Y."/>
            <person name="Sun X."/>
            <person name="Brodelius P.E."/>
            <person name="Rose J.K.C."/>
            <person name="Tang K."/>
        </authorList>
    </citation>
    <scope>NUCLEOTIDE SEQUENCE [LARGE SCALE GENOMIC DNA]</scope>
    <source>
        <strain evidence="3">cv. Huhao1</strain>
        <tissue evidence="2">Leaf</tissue>
    </source>
</reference>
<sequence length="134" mass="15439">MKIDLFRRGIDIQAVSVVINFDFPSNAETYLHKNLKQATVYKGPWFKLDHELRAKLQKFRQLQSELRVSRSLLAEKAYLSGWSHVPCSKIQRFMLSMLWLPRLTSFLQTDMGIVDAPSAKKAVSALLLNSYFCS</sequence>
<gene>
    <name evidence="2" type="ORF">CTI12_AA576690</name>
</gene>